<dbReference type="PANTHER" id="PTHR14817">
    <property type="entry name" value="COILED-COIL DOMAIN-CONTAINING PROTEIN 15"/>
    <property type="match status" value="1"/>
</dbReference>
<organism evidence="3 4">
    <name type="scientific">Oryzias melastigma</name>
    <name type="common">Marine medaka</name>
    <dbReference type="NCBI Taxonomy" id="30732"/>
    <lineage>
        <taxon>Eukaryota</taxon>
        <taxon>Metazoa</taxon>
        <taxon>Chordata</taxon>
        <taxon>Craniata</taxon>
        <taxon>Vertebrata</taxon>
        <taxon>Euteleostomi</taxon>
        <taxon>Actinopterygii</taxon>
        <taxon>Neopterygii</taxon>
        <taxon>Teleostei</taxon>
        <taxon>Neoteleostei</taxon>
        <taxon>Acanthomorphata</taxon>
        <taxon>Ovalentaria</taxon>
        <taxon>Atherinomorphae</taxon>
        <taxon>Beloniformes</taxon>
        <taxon>Adrianichthyidae</taxon>
        <taxon>Oryziinae</taxon>
        <taxon>Oryzias</taxon>
    </lineage>
</organism>
<evidence type="ECO:0000256" key="1">
    <source>
        <dbReference type="SAM" id="Coils"/>
    </source>
</evidence>
<comment type="caution">
    <text evidence="3">The sequence shown here is derived from an EMBL/GenBank/DDBJ whole genome shotgun (WGS) entry which is preliminary data.</text>
</comment>
<sequence length="684" mass="77735">MATFFGEVLSVYSRAVEEEDEDIVENEEDEEIRRELEKKREVNLLWSPEILQSLTSGNKLQCSDFILAVGHNAASFLSAYVLSSSNWDAVGRASVWNERSRAVAGQSSEDSACVFYRHKDNPSVLICRVTCYIAEDQLFQWAEKVFDCVQHRGLNVTVLSDSSVADYKTENYLSSSSAPFLRSLHTTAFSDQPVCQSLEQPNIVTGLPAAVLNHCQVHCIAAAVYQCYSDVIGPDSVTMETYTPVLTKLGKVMQLVQPPSTDVLSKFVRSTDIQISAHSELPMSAKLVRAPANRRSRAPVGQTAVNRGSTSSRVLAQRNPPVVAVGAWVEGGQDFPEHPSALALLTEELQAEKRRINEESLRRFQDEVRRRLAKRAQVCKKGQQFHPNAEVTPERSAHYHQIRAQHGSTSEEQRLSEGPNEATRKVRLRLAACRLIQEEETASKLPGGRWKISPGRHEVESPMRRTEEDVLSQHECPLVQQKISGHGRSDQAKSNPDPGFKPAVSQVLWPLTEQQELKKQQQFQFLMHRRLAMSTEREQVKENRQHRKHLQRTARIKAEKEQIRLEEERRLEEAQQLAEARHELEERELLILERLKLEEERAALLQSRKQEEKKREGGRFVEALRAQMKERLSQLKLEPPPLCCCASSFWDSHPDTCANNCVFHNNPKAYARALHSTMMSLEFR</sequence>
<evidence type="ECO:0000256" key="2">
    <source>
        <dbReference type="SAM" id="MobiDB-lite"/>
    </source>
</evidence>
<keyword evidence="1" id="KW-0175">Coiled coil</keyword>
<dbReference type="GO" id="GO:0000502">
    <property type="term" value="C:proteasome complex"/>
    <property type="evidence" value="ECO:0007669"/>
    <property type="project" value="UniProtKB-KW"/>
</dbReference>
<evidence type="ECO:0000313" key="4">
    <source>
        <dbReference type="Proteomes" id="UP000646548"/>
    </source>
</evidence>
<name>A0A834L1H2_ORYME</name>
<feature type="region of interest" description="Disordered" evidence="2">
    <location>
        <begin position="403"/>
        <end position="422"/>
    </location>
</feature>
<protein>
    <submittedName>
        <fullName evidence="3">Proteasome assembly chaperone 1</fullName>
    </submittedName>
</protein>
<dbReference type="InterPro" id="IPR016565">
    <property type="entry name" value="Proteasome_assmbl_chp_1"/>
</dbReference>
<dbReference type="Proteomes" id="UP000646548">
    <property type="component" value="Unassembled WGS sequence"/>
</dbReference>
<gene>
    <name evidence="3" type="ORF">FQA47_000544</name>
</gene>
<accession>A0A834L1H2</accession>
<dbReference type="EMBL" id="WKFB01000032">
    <property type="protein sequence ID" value="KAF6738234.1"/>
    <property type="molecule type" value="Genomic_DNA"/>
</dbReference>
<dbReference type="GO" id="GO:0043248">
    <property type="term" value="P:proteasome assembly"/>
    <property type="evidence" value="ECO:0007669"/>
    <property type="project" value="InterPro"/>
</dbReference>
<dbReference type="InterPro" id="IPR037693">
    <property type="entry name" value="CCDC15"/>
</dbReference>
<proteinExistence type="predicted"/>
<dbReference type="PANTHER" id="PTHR14817:SF2">
    <property type="entry name" value="COILED-COIL DOMAIN-CONTAINING PROTEIN 15"/>
    <property type="match status" value="1"/>
</dbReference>
<feature type="coiled-coil region" evidence="1">
    <location>
        <begin position="555"/>
        <end position="615"/>
    </location>
</feature>
<evidence type="ECO:0000313" key="3">
    <source>
        <dbReference type="EMBL" id="KAF6738234.1"/>
    </source>
</evidence>
<dbReference type="AlphaFoldDB" id="A0A834L1H2"/>
<keyword evidence="3" id="KW-0647">Proteasome</keyword>
<reference evidence="3" key="1">
    <citation type="journal article" name="BMC Genomics">
        <title>Long-read sequencing and de novo genome assembly of marine medaka (Oryzias melastigma).</title>
        <authorList>
            <person name="Liang P."/>
            <person name="Saqib H.S.A."/>
            <person name="Ni X."/>
            <person name="Shen Y."/>
        </authorList>
    </citation>
    <scope>NUCLEOTIDE SEQUENCE</scope>
    <source>
        <strain evidence="3">Bigg-433</strain>
    </source>
</reference>
<dbReference type="Pfam" id="PF16094">
    <property type="entry name" value="PAC1"/>
    <property type="match status" value="1"/>
</dbReference>
<dbReference type="GO" id="GO:0005783">
    <property type="term" value="C:endoplasmic reticulum"/>
    <property type="evidence" value="ECO:0007669"/>
    <property type="project" value="InterPro"/>
</dbReference>
<dbReference type="GO" id="GO:0005813">
    <property type="term" value="C:centrosome"/>
    <property type="evidence" value="ECO:0007669"/>
    <property type="project" value="TreeGrafter"/>
</dbReference>